<dbReference type="AlphaFoldDB" id="A0A6V7UKC5"/>
<comment type="caution">
    <text evidence="1">The sequence shown here is derived from an EMBL/GenBank/DDBJ whole genome shotgun (WGS) entry which is preliminary data.</text>
</comment>
<name>A0A6V7UKC5_MELEN</name>
<dbReference type="Proteomes" id="UP000580250">
    <property type="component" value="Unassembled WGS sequence"/>
</dbReference>
<proteinExistence type="predicted"/>
<sequence length="55" mass="6564">MEKIKKGKYSLEKIRKKTKEISIWKFPKILLQYPQILFFKVCTKMTVVRSFGAVI</sequence>
<gene>
    <name evidence="1" type="ORF">MENT_LOCUS14102</name>
</gene>
<evidence type="ECO:0000313" key="1">
    <source>
        <dbReference type="EMBL" id="CAD2160165.1"/>
    </source>
</evidence>
<protein>
    <submittedName>
        <fullName evidence="1">Uncharacterized protein</fullName>
    </submittedName>
</protein>
<dbReference type="EMBL" id="CAJEWN010000078">
    <property type="protein sequence ID" value="CAD2160165.1"/>
    <property type="molecule type" value="Genomic_DNA"/>
</dbReference>
<accession>A0A6V7UKC5</accession>
<evidence type="ECO:0000313" key="2">
    <source>
        <dbReference type="Proteomes" id="UP000580250"/>
    </source>
</evidence>
<reference evidence="1 2" key="1">
    <citation type="submission" date="2020-08" db="EMBL/GenBank/DDBJ databases">
        <authorList>
            <person name="Koutsovoulos G."/>
            <person name="Danchin GJ E."/>
        </authorList>
    </citation>
    <scope>NUCLEOTIDE SEQUENCE [LARGE SCALE GENOMIC DNA]</scope>
</reference>
<organism evidence="1 2">
    <name type="scientific">Meloidogyne enterolobii</name>
    <name type="common">Root-knot nematode worm</name>
    <name type="synonym">Meloidogyne mayaguensis</name>
    <dbReference type="NCBI Taxonomy" id="390850"/>
    <lineage>
        <taxon>Eukaryota</taxon>
        <taxon>Metazoa</taxon>
        <taxon>Ecdysozoa</taxon>
        <taxon>Nematoda</taxon>
        <taxon>Chromadorea</taxon>
        <taxon>Rhabditida</taxon>
        <taxon>Tylenchina</taxon>
        <taxon>Tylenchomorpha</taxon>
        <taxon>Tylenchoidea</taxon>
        <taxon>Meloidogynidae</taxon>
        <taxon>Meloidogyninae</taxon>
        <taxon>Meloidogyne</taxon>
    </lineage>
</organism>